<evidence type="ECO:0000313" key="2">
    <source>
        <dbReference type="Proteomes" id="UP000015354"/>
    </source>
</evidence>
<keyword evidence="2" id="KW-1185">Reference proteome</keyword>
<comment type="caution">
    <text evidence="1">The sequence shown here is derived from an EMBL/GenBank/DDBJ whole genome shotgun (WGS) entry which is preliminary data.</text>
</comment>
<gene>
    <name evidence="1" type="ORF">STCU_01981</name>
</gene>
<dbReference type="Proteomes" id="UP000015354">
    <property type="component" value="Unassembled WGS sequence"/>
</dbReference>
<proteinExistence type="predicted"/>
<evidence type="ECO:0000313" key="1">
    <source>
        <dbReference type="EMBL" id="EPY33785.1"/>
    </source>
</evidence>
<reference evidence="1 2" key="1">
    <citation type="journal article" date="2013" name="PLoS ONE">
        <title>Predicting the Proteins of Angomonas deanei, Strigomonas culicis and Their Respective Endosymbionts Reveals New Aspects of the Trypanosomatidae Family.</title>
        <authorList>
            <person name="Motta M.C."/>
            <person name="Martins A.C."/>
            <person name="de Souza S.S."/>
            <person name="Catta-Preta C.M."/>
            <person name="Silva R."/>
            <person name="Klein C.C."/>
            <person name="de Almeida L.G."/>
            <person name="de Lima Cunha O."/>
            <person name="Ciapina L.P."/>
            <person name="Brocchi M."/>
            <person name="Colabardini A.C."/>
            <person name="de Araujo Lima B."/>
            <person name="Machado C.R."/>
            <person name="de Almeida Soares C.M."/>
            <person name="Probst C.M."/>
            <person name="de Menezes C.B."/>
            <person name="Thompson C.E."/>
            <person name="Bartholomeu D.C."/>
            <person name="Gradia D.F."/>
            <person name="Pavoni D.P."/>
            <person name="Grisard E.C."/>
            <person name="Fantinatti-Garboggini F."/>
            <person name="Marchini F.K."/>
            <person name="Rodrigues-Luiz G.F."/>
            <person name="Wagner G."/>
            <person name="Goldman G.H."/>
            <person name="Fietto J.L."/>
            <person name="Elias M.C."/>
            <person name="Goldman M.H."/>
            <person name="Sagot M.F."/>
            <person name="Pereira M."/>
            <person name="Stoco P.H."/>
            <person name="de Mendonca-Neto R.P."/>
            <person name="Teixeira S.M."/>
            <person name="Maciel T.E."/>
            <person name="de Oliveira Mendes T.A."/>
            <person name="Urmenyi T.P."/>
            <person name="de Souza W."/>
            <person name="Schenkman S."/>
            <person name="de Vasconcelos A.T."/>
        </authorList>
    </citation>
    <scope>NUCLEOTIDE SEQUENCE [LARGE SCALE GENOMIC DNA]</scope>
</reference>
<organism evidence="1 2">
    <name type="scientific">Strigomonas culicis</name>
    <dbReference type="NCBI Taxonomy" id="28005"/>
    <lineage>
        <taxon>Eukaryota</taxon>
        <taxon>Discoba</taxon>
        <taxon>Euglenozoa</taxon>
        <taxon>Kinetoplastea</taxon>
        <taxon>Metakinetoplastina</taxon>
        <taxon>Trypanosomatida</taxon>
        <taxon>Trypanosomatidae</taxon>
        <taxon>Strigomonadinae</taxon>
        <taxon>Strigomonas</taxon>
    </lineage>
</organism>
<name>S9WCJ2_9TRYP</name>
<accession>S9WCJ2</accession>
<sequence>MSMETYHAMLYSLQRLEEEGWAQRLHAEFEAGGRTTISERALDFVLRGVDSQLIPENKPWLGRVMFAEGGGDRAAAARQFASTFDQLGKLWVQRYKGESS</sequence>
<dbReference type="OrthoDB" id="242255at2759"/>
<protein>
    <submittedName>
        <fullName evidence="1">Uncharacterized protein</fullName>
    </submittedName>
</protein>
<dbReference type="AlphaFoldDB" id="S9WCJ2"/>
<dbReference type="EMBL" id="ATMH01001981">
    <property type="protein sequence ID" value="EPY33785.1"/>
    <property type="molecule type" value="Genomic_DNA"/>
</dbReference>